<feature type="transmembrane region" description="Helical" evidence="7">
    <location>
        <begin position="99"/>
        <end position="119"/>
    </location>
</feature>
<keyword evidence="4 7" id="KW-1133">Transmembrane helix</keyword>
<dbReference type="InterPro" id="IPR039859">
    <property type="entry name" value="PFA4/ZDH16/20/ERF2-like"/>
</dbReference>
<comment type="domain">
    <text evidence="7">The DHHC domain is required for palmitoyltransferase activity.</text>
</comment>
<keyword evidence="5 7" id="KW-0472">Membrane</keyword>
<proteinExistence type="inferred from homology"/>
<organism evidence="9 10">
    <name type="scientific">Patella caerulea</name>
    <name type="common">Rayed Mediterranean limpet</name>
    <dbReference type="NCBI Taxonomy" id="87958"/>
    <lineage>
        <taxon>Eukaryota</taxon>
        <taxon>Metazoa</taxon>
        <taxon>Spiralia</taxon>
        <taxon>Lophotrochozoa</taxon>
        <taxon>Mollusca</taxon>
        <taxon>Gastropoda</taxon>
        <taxon>Patellogastropoda</taxon>
        <taxon>Patelloidea</taxon>
        <taxon>Patellidae</taxon>
        <taxon>Patella</taxon>
    </lineage>
</organism>
<sequence>MKPTMGRITWKINKLPSMVGSYFKNKKDQLVLTYRSLFYNEYTSLNTFIDTMMEPMFWFVDHFARYLGPIMVTFVVIMITFVVSVFYTCLLPHVVYTSHTIVTITHLIVGHWLLINIVFHYAMGSFKSAGHPPPLVQNSVSICKKCISPKPPRTHHCSICKTCILKMDHHCPWLNNCIGFHNHRHFFLFCFYMWIGTMYVSYVGYDLFKQHFYGNKVLIFPDFLYPLNLAREAMVSSGITSKVVVEKVEKKVEKNNEDDVEHLGISYSDKTFHNLVIFEFLLCTGVSIALGLLTMWHFRLISRGETSIEQHINNKERKRLKKRGVIFKNPYNWGFIANWKQFLGLTKNRSFCRHVLLPSNHSLEGDGLLWKTTTYSFKTDQNGLQLL</sequence>
<evidence type="ECO:0000313" key="9">
    <source>
        <dbReference type="EMBL" id="KAK6185785.1"/>
    </source>
</evidence>
<evidence type="ECO:0000256" key="5">
    <source>
        <dbReference type="ARBA" id="ARBA00023136"/>
    </source>
</evidence>
<evidence type="ECO:0000256" key="7">
    <source>
        <dbReference type="RuleBase" id="RU079119"/>
    </source>
</evidence>
<dbReference type="EMBL" id="JAZGQO010000006">
    <property type="protein sequence ID" value="KAK6185785.1"/>
    <property type="molecule type" value="Genomic_DNA"/>
</dbReference>
<dbReference type="PANTHER" id="PTHR12246">
    <property type="entry name" value="PALMITOYLTRANSFERASE ZDHHC16"/>
    <property type="match status" value="1"/>
</dbReference>
<dbReference type="Pfam" id="PF01529">
    <property type="entry name" value="DHHC"/>
    <property type="match status" value="1"/>
</dbReference>
<evidence type="ECO:0000256" key="4">
    <source>
        <dbReference type="ARBA" id="ARBA00022989"/>
    </source>
</evidence>
<keyword evidence="2 7" id="KW-0808">Transferase</keyword>
<dbReference type="Proteomes" id="UP001347796">
    <property type="component" value="Unassembled WGS sequence"/>
</dbReference>
<dbReference type="PROSITE" id="PS50216">
    <property type="entry name" value="DHHC"/>
    <property type="match status" value="1"/>
</dbReference>
<accession>A0AAN8JYY7</accession>
<evidence type="ECO:0000313" key="10">
    <source>
        <dbReference type="Proteomes" id="UP001347796"/>
    </source>
</evidence>
<reference evidence="9 10" key="1">
    <citation type="submission" date="2024-01" db="EMBL/GenBank/DDBJ databases">
        <title>The genome of the rayed Mediterranean limpet Patella caerulea (Linnaeus, 1758).</title>
        <authorList>
            <person name="Anh-Thu Weber A."/>
            <person name="Halstead-Nussloch G."/>
        </authorList>
    </citation>
    <scope>NUCLEOTIDE SEQUENCE [LARGE SCALE GENOMIC DNA]</scope>
    <source>
        <strain evidence="9">AATW-2023a</strain>
        <tissue evidence="9">Whole specimen</tissue>
    </source>
</reference>
<feature type="domain" description="Palmitoyltransferase DHHC" evidence="8">
    <location>
        <begin position="140"/>
        <end position="311"/>
    </location>
</feature>
<feature type="transmembrane region" description="Helical" evidence="7">
    <location>
        <begin position="66"/>
        <end position="87"/>
    </location>
</feature>
<comment type="similarity">
    <text evidence="7">Belongs to the DHHC palmitoyltransferase family.</text>
</comment>
<dbReference type="EC" id="2.3.1.225" evidence="7"/>
<comment type="catalytic activity">
    <reaction evidence="7">
        <text>L-cysteinyl-[protein] + hexadecanoyl-CoA = S-hexadecanoyl-L-cysteinyl-[protein] + CoA</text>
        <dbReference type="Rhea" id="RHEA:36683"/>
        <dbReference type="Rhea" id="RHEA-COMP:10131"/>
        <dbReference type="Rhea" id="RHEA-COMP:11032"/>
        <dbReference type="ChEBI" id="CHEBI:29950"/>
        <dbReference type="ChEBI" id="CHEBI:57287"/>
        <dbReference type="ChEBI" id="CHEBI:57379"/>
        <dbReference type="ChEBI" id="CHEBI:74151"/>
        <dbReference type="EC" id="2.3.1.225"/>
    </reaction>
</comment>
<evidence type="ECO:0000256" key="6">
    <source>
        <dbReference type="ARBA" id="ARBA00023315"/>
    </source>
</evidence>
<comment type="caution">
    <text evidence="9">The sequence shown here is derived from an EMBL/GenBank/DDBJ whole genome shotgun (WGS) entry which is preliminary data.</text>
</comment>
<dbReference type="AlphaFoldDB" id="A0AAN8JYY7"/>
<feature type="transmembrane region" description="Helical" evidence="7">
    <location>
        <begin position="272"/>
        <end position="293"/>
    </location>
</feature>
<keyword evidence="3 7" id="KW-0812">Transmembrane</keyword>
<dbReference type="GO" id="GO:0019706">
    <property type="term" value="F:protein-cysteine S-palmitoyltransferase activity"/>
    <property type="evidence" value="ECO:0007669"/>
    <property type="project" value="UniProtKB-EC"/>
</dbReference>
<feature type="transmembrane region" description="Helical" evidence="7">
    <location>
        <begin position="186"/>
        <end position="205"/>
    </location>
</feature>
<name>A0AAN8JYY7_PATCE</name>
<gene>
    <name evidence="9" type="ORF">SNE40_007939</name>
</gene>
<comment type="subcellular location">
    <subcellularLocation>
        <location evidence="1">Membrane</location>
        <topology evidence="1">Multi-pass membrane protein</topology>
    </subcellularLocation>
</comment>
<evidence type="ECO:0000256" key="2">
    <source>
        <dbReference type="ARBA" id="ARBA00022679"/>
    </source>
</evidence>
<evidence type="ECO:0000256" key="1">
    <source>
        <dbReference type="ARBA" id="ARBA00004141"/>
    </source>
</evidence>
<dbReference type="InterPro" id="IPR001594">
    <property type="entry name" value="Palmitoyltrfase_DHHC"/>
</dbReference>
<keyword evidence="6 7" id="KW-0012">Acyltransferase</keyword>
<dbReference type="GO" id="GO:0016020">
    <property type="term" value="C:membrane"/>
    <property type="evidence" value="ECO:0007669"/>
    <property type="project" value="UniProtKB-SubCell"/>
</dbReference>
<protein>
    <recommendedName>
        <fullName evidence="7">Palmitoyltransferase</fullName>
        <ecNumber evidence="7">2.3.1.225</ecNumber>
    </recommendedName>
</protein>
<evidence type="ECO:0000259" key="8">
    <source>
        <dbReference type="Pfam" id="PF01529"/>
    </source>
</evidence>
<evidence type="ECO:0000256" key="3">
    <source>
        <dbReference type="ARBA" id="ARBA00022692"/>
    </source>
</evidence>
<keyword evidence="10" id="KW-1185">Reference proteome</keyword>